<comment type="catalytic activity">
    <reaction evidence="8">
        <text>[GlcNAc-(1-&gt;4)-Mur2Ac(oyl-L-Ala-gamma-D-Glu-L-Lys-D-Ala-D-Ala)](n)-di-trans,octa-cis-undecaprenyl diphosphate + beta-D-GlcNAc-(1-&gt;4)-Mur2Ac(oyl-L-Ala-gamma-D-Glu-L-Lys-D-Ala-D-Ala)-di-trans,octa-cis-undecaprenyl diphosphate = [GlcNAc-(1-&gt;4)-Mur2Ac(oyl-L-Ala-gamma-D-Glu-L-Lys-D-Ala-D-Ala)](n+1)-di-trans,octa-cis-undecaprenyl diphosphate + di-trans,octa-cis-undecaprenyl diphosphate + H(+)</text>
        <dbReference type="Rhea" id="RHEA:23708"/>
        <dbReference type="Rhea" id="RHEA-COMP:9602"/>
        <dbReference type="Rhea" id="RHEA-COMP:9603"/>
        <dbReference type="ChEBI" id="CHEBI:15378"/>
        <dbReference type="ChEBI" id="CHEBI:58405"/>
        <dbReference type="ChEBI" id="CHEBI:60033"/>
        <dbReference type="ChEBI" id="CHEBI:78435"/>
        <dbReference type="EC" id="2.4.99.28"/>
    </reaction>
</comment>
<dbReference type="Gene3D" id="1.10.3810.10">
    <property type="entry name" value="Biosynthetic peptidoglycan transglycosylase-like"/>
    <property type="match status" value="1"/>
</dbReference>
<reference evidence="11 12" key="2">
    <citation type="submission" date="2012-02" db="EMBL/GenBank/DDBJ databases">
        <title>Improved High-Quality Draft sequence of Desulfobacter postgatei 2ac9.</title>
        <authorList>
            <consortium name="US DOE Joint Genome Institute"/>
            <person name="Lucas S."/>
            <person name="Han J."/>
            <person name="Lapidus A."/>
            <person name="Cheng J.-F."/>
            <person name="Goodwin L."/>
            <person name="Pitluck S."/>
            <person name="Peters L."/>
            <person name="Ovchinnikova G."/>
            <person name="Held B."/>
            <person name="Detter J.C."/>
            <person name="Han C."/>
            <person name="Tapia R."/>
            <person name="Land M."/>
            <person name="Hauser L."/>
            <person name="Kyrpides N."/>
            <person name="Ivanova N."/>
            <person name="Pagani I."/>
            <person name="Orellana R."/>
            <person name="Lovley D."/>
            <person name="Woyke T."/>
        </authorList>
    </citation>
    <scope>NUCLEOTIDE SEQUENCE [LARGE SCALE GENOMIC DNA]</scope>
    <source>
        <strain evidence="11 12">2ac9</strain>
    </source>
</reference>
<dbReference type="Proteomes" id="UP000005778">
    <property type="component" value="Chromosome"/>
</dbReference>
<keyword evidence="9" id="KW-0472">Membrane</keyword>
<dbReference type="InterPro" id="IPR023346">
    <property type="entry name" value="Lysozyme-like_dom_sf"/>
</dbReference>
<dbReference type="InterPro" id="IPR036950">
    <property type="entry name" value="PBP_transglycosylase"/>
</dbReference>
<evidence type="ECO:0000313" key="12">
    <source>
        <dbReference type="Proteomes" id="UP000005778"/>
    </source>
</evidence>
<evidence type="ECO:0000256" key="5">
    <source>
        <dbReference type="ARBA" id="ARBA00022679"/>
    </source>
</evidence>
<dbReference type="AlphaFoldDB" id="I5B2E9"/>
<keyword evidence="4" id="KW-0328">Glycosyltransferase</keyword>
<keyword evidence="6" id="KW-0511">Multifunctional enzyme</keyword>
<reference evidence="11 12" key="1">
    <citation type="submission" date="2011-09" db="EMBL/GenBank/DDBJ databases">
        <authorList>
            <consortium name="US DOE Joint Genome Institute (JGI-PGF)"/>
            <person name="Lucas S."/>
            <person name="Han J."/>
            <person name="Lapidus A."/>
            <person name="Cheng J.-F."/>
            <person name="Goodwin L."/>
            <person name="Pitluck S."/>
            <person name="Peters L."/>
            <person name="Land M.L."/>
            <person name="Hauser L."/>
            <person name="Orellana R."/>
            <person name="Lovley D."/>
            <person name="Woyke T.J."/>
        </authorList>
    </citation>
    <scope>NUCLEOTIDE SEQUENCE [LARGE SCALE GENOMIC DNA]</scope>
    <source>
        <strain evidence="11 12">2ac9</strain>
    </source>
</reference>
<dbReference type="Pfam" id="PF00912">
    <property type="entry name" value="Transgly"/>
    <property type="match status" value="1"/>
</dbReference>
<dbReference type="EMBL" id="CM001488">
    <property type="protein sequence ID" value="EIM63662.1"/>
    <property type="molecule type" value="Genomic_DNA"/>
</dbReference>
<feature type="domain" description="Glycosyl transferase family 51" evidence="10">
    <location>
        <begin position="141"/>
        <end position="342"/>
    </location>
</feature>
<sequence>MRIVNARSRRKQVWRIILMIFTFLLILAVTFGVIYELRTSALQAHYLSRLAAKMGVRVLPGKSPSIQFPKAGPYDMRLGYVELPTFLGNLETAGYDIEAQARFSPFLLEYTRAGFYPAYREKSQAGLRIEDRLGRLIYATAHPERIFSDCTQIPDIIIKILLYIENRDLLDSRYPLKNPAVEWKRLAAAALELGIKAVDSSRNVPGGSTLATQIEKYRHSPRGLTLSVKDKYQQMISASMRAYLDGQETLKARYGIICDFINSMPLGAISGYGEVMGLGDGLYAWYGADFTETVRLLAERSSNLTGSEVKARAVALKEVVSLFVAQRRPSYFLSKDHTALEAKTDSYLRLLAQAGIIRPGERDAAIVAPLIVQERVVSPGTQSFLSRKALNAIRIQLLNLLDVDRLYRLDRFDLSVTSTVDQSVQQETTTLLKSFSDPLMARKNGLYGYHLLGNGDPANIVYSLTLYERSEGANLMRLQTDTLDQPLNINSGTKLELGSSAKFRTLANYLQIIAALHEQYHSLSRAELAAVELDAADNLSRWVISYLSSAGNRDLSTMLAAAMQRRYLASPKEQFFTGGGVHTFSNFDKRDDTRIFSVQDAFNHSINMVFIRLMRDITQYYKYQIPGVRQLLADAKDPRRHDYLSKFADQEGRIFLQRFYRKYRGKSFDEAFDILTEGMRKNPKNLVAVFRYIKPDAGLNELKMFLAGHLKSAQVADNILSELFERLGPDAYSLVDLGYITRVHPLELWMLAYLNRHPDATQGEVIQNSTAERQEVYTWLFKTSRKNKQNVRIRSLLEVEAFSEIFSEWKRLKYPFNSLVPSYATAIGSSADRPDSLAELVGIILNKGRWYPTLQIQKLCFGAKTPYETRVVYQKSKGEQVMHPEVAEALRQALLGVAENGTAQRIRSAFLLSDGTYLAVGGKTGTGDNRHNIYSLGGHLISSKAINRTAVFVFFIGDRFYGVVTAYVAGQDSDDYNFTSGLAVQVLKAAAPKLMPLLTPGG</sequence>
<evidence type="ECO:0000256" key="1">
    <source>
        <dbReference type="ARBA" id="ARBA00004752"/>
    </source>
</evidence>
<dbReference type="eggNOG" id="COG0744">
    <property type="taxonomic scope" value="Bacteria"/>
</dbReference>
<comment type="pathway">
    <text evidence="1">Cell wall biogenesis; peptidoglycan biosynthesis.</text>
</comment>
<dbReference type="SUPFAM" id="SSF56601">
    <property type="entry name" value="beta-lactamase/transpeptidase-like"/>
    <property type="match status" value="1"/>
</dbReference>
<accession>I5B2E9</accession>
<keyword evidence="2" id="KW-0121">Carboxypeptidase</keyword>
<proteinExistence type="predicted"/>
<dbReference type="PANTHER" id="PTHR32282:SF24">
    <property type="entry name" value="GLYCOSYL TRANSFERASE FAMILY 51 DOMAIN-CONTAINING PROTEIN"/>
    <property type="match status" value="1"/>
</dbReference>
<keyword evidence="9" id="KW-1133">Transmembrane helix</keyword>
<dbReference type="STRING" id="879212.DespoDRAFT_01745"/>
<dbReference type="GO" id="GO:0004180">
    <property type="term" value="F:carboxypeptidase activity"/>
    <property type="evidence" value="ECO:0007669"/>
    <property type="project" value="UniProtKB-KW"/>
</dbReference>
<dbReference type="GO" id="GO:0009252">
    <property type="term" value="P:peptidoglycan biosynthetic process"/>
    <property type="evidence" value="ECO:0007669"/>
    <property type="project" value="TreeGrafter"/>
</dbReference>
<evidence type="ECO:0000256" key="2">
    <source>
        <dbReference type="ARBA" id="ARBA00022645"/>
    </source>
</evidence>
<keyword evidence="3" id="KW-0645">Protease</keyword>
<feature type="transmembrane region" description="Helical" evidence="9">
    <location>
        <begin position="12"/>
        <end position="35"/>
    </location>
</feature>
<evidence type="ECO:0000256" key="3">
    <source>
        <dbReference type="ARBA" id="ARBA00022670"/>
    </source>
</evidence>
<evidence type="ECO:0000256" key="7">
    <source>
        <dbReference type="ARBA" id="ARBA00044770"/>
    </source>
</evidence>
<dbReference type="PANTHER" id="PTHR32282">
    <property type="entry name" value="BINDING PROTEIN TRANSPEPTIDASE, PUTATIVE-RELATED"/>
    <property type="match status" value="1"/>
</dbReference>
<dbReference type="Gene3D" id="3.40.710.10">
    <property type="entry name" value="DD-peptidase/beta-lactamase superfamily"/>
    <property type="match status" value="1"/>
</dbReference>
<dbReference type="GO" id="GO:0030288">
    <property type="term" value="C:outer membrane-bounded periplasmic space"/>
    <property type="evidence" value="ECO:0007669"/>
    <property type="project" value="TreeGrafter"/>
</dbReference>
<evidence type="ECO:0000256" key="8">
    <source>
        <dbReference type="ARBA" id="ARBA00049902"/>
    </source>
</evidence>
<evidence type="ECO:0000259" key="10">
    <source>
        <dbReference type="Pfam" id="PF00912"/>
    </source>
</evidence>
<evidence type="ECO:0000256" key="6">
    <source>
        <dbReference type="ARBA" id="ARBA00023268"/>
    </source>
</evidence>
<gene>
    <name evidence="11" type="ORF">DespoDRAFT_01745</name>
</gene>
<keyword evidence="12" id="KW-1185">Reference proteome</keyword>
<dbReference type="SUPFAM" id="SSF53955">
    <property type="entry name" value="Lysozyme-like"/>
    <property type="match status" value="1"/>
</dbReference>
<evidence type="ECO:0000256" key="4">
    <source>
        <dbReference type="ARBA" id="ARBA00022676"/>
    </source>
</evidence>
<dbReference type="eggNOG" id="COG5009">
    <property type="taxonomic scope" value="Bacteria"/>
</dbReference>
<dbReference type="InterPro" id="IPR012338">
    <property type="entry name" value="Beta-lactam/transpept-like"/>
</dbReference>
<evidence type="ECO:0000256" key="9">
    <source>
        <dbReference type="SAM" id="Phobius"/>
    </source>
</evidence>
<name>I5B2E9_9BACT</name>
<dbReference type="GO" id="GO:0006508">
    <property type="term" value="P:proteolysis"/>
    <property type="evidence" value="ECO:0007669"/>
    <property type="project" value="UniProtKB-KW"/>
</dbReference>
<evidence type="ECO:0000313" key="11">
    <source>
        <dbReference type="EMBL" id="EIM63662.1"/>
    </source>
</evidence>
<dbReference type="HOGENOM" id="CLU_012369_0_0_7"/>
<keyword evidence="9" id="KW-0812">Transmembrane</keyword>
<dbReference type="GO" id="GO:0008955">
    <property type="term" value="F:peptidoglycan glycosyltransferase activity"/>
    <property type="evidence" value="ECO:0007669"/>
    <property type="project" value="UniProtKB-EC"/>
</dbReference>
<dbReference type="InterPro" id="IPR050396">
    <property type="entry name" value="Glycosyltr_51/Transpeptidase"/>
</dbReference>
<protein>
    <recommendedName>
        <fullName evidence="7">peptidoglycan glycosyltransferase</fullName>
        <ecNumber evidence="7">2.4.99.28</ecNumber>
    </recommendedName>
</protein>
<keyword evidence="5" id="KW-0808">Transferase</keyword>
<dbReference type="InterPro" id="IPR001264">
    <property type="entry name" value="Glyco_trans_51"/>
</dbReference>
<dbReference type="EC" id="2.4.99.28" evidence="7"/>
<organism evidence="11 12">
    <name type="scientific">Desulfobacter postgatei 2ac9</name>
    <dbReference type="NCBI Taxonomy" id="879212"/>
    <lineage>
        <taxon>Bacteria</taxon>
        <taxon>Pseudomonadati</taxon>
        <taxon>Thermodesulfobacteriota</taxon>
        <taxon>Desulfobacteria</taxon>
        <taxon>Desulfobacterales</taxon>
        <taxon>Desulfobacteraceae</taxon>
        <taxon>Desulfobacter</taxon>
    </lineage>
</organism>
<keyword evidence="3" id="KW-0378">Hydrolase</keyword>